<dbReference type="AlphaFoldDB" id="A0A4P6V0V5"/>
<dbReference type="Gene3D" id="1.10.260.40">
    <property type="entry name" value="lambda repressor-like DNA-binding domains"/>
    <property type="match status" value="1"/>
</dbReference>
<dbReference type="CDD" id="cd00093">
    <property type="entry name" value="HTH_XRE"/>
    <property type="match status" value="1"/>
</dbReference>
<evidence type="ECO:0000313" key="3">
    <source>
        <dbReference type="Proteomes" id="UP000293719"/>
    </source>
</evidence>
<dbReference type="InterPro" id="IPR010982">
    <property type="entry name" value="Lambda_DNA-bd_dom_sf"/>
</dbReference>
<evidence type="ECO:0000313" key="2">
    <source>
        <dbReference type="EMBL" id="QBK31037.1"/>
    </source>
</evidence>
<gene>
    <name evidence="2" type="ORF">E0E05_10805</name>
</gene>
<organism evidence="2 3">
    <name type="scientific">Roseitalea porphyridii</name>
    <dbReference type="NCBI Taxonomy" id="1852022"/>
    <lineage>
        <taxon>Bacteria</taxon>
        <taxon>Pseudomonadati</taxon>
        <taxon>Pseudomonadota</taxon>
        <taxon>Alphaproteobacteria</taxon>
        <taxon>Hyphomicrobiales</taxon>
        <taxon>Ahrensiaceae</taxon>
        <taxon>Roseitalea</taxon>
    </lineage>
</organism>
<dbReference type="KEGG" id="rpod:E0E05_10805"/>
<sequence length="251" mass="28746">MKVREVFSRNLNMLCAEKGNNSEVARQLGITRQQLAKHLQAESLPTERTLARMSRYFKVEETDLVDPDFRADTSSREYRYAQEIIAALSHTDPPDLPEGWFDLYFSYPNERDAVLRSLVLTRHVEGTVEFRRITSFYQRDQVDWRFFRGDHRGIAVQAADAIYLCGINRLPTYEPSIVALKKQATSVPLYRGQSMVMNVDGGTVAAAVMTLCPVSTLREALQRPRTMSITDRDVPPIVRQEMTRMRALLGQ</sequence>
<dbReference type="InterPro" id="IPR001387">
    <property type="entry name" value="Cro/C1-type_HTH"/>
</dbReference>
<evidence type="ECO:0000259" key="1">
    <source>
        <dbReference type="PROSITE" id="PS50943"/>
    </source>
</evidence>
<dbReference type="Proteomes" id="UP000293719">
    <property type="component" value="Chromosome"/>
</dbReference>
<dbReference type="PROSITE" id="PS50943">
    <property type="entry name" value="HTH_CROC1"/>
    <property type="match status" value="1"/>
</dbReference>
<proteinExistence type="predicted"/>
<protein>
    <submittedName>
        <fullName evidence="2">XRE family transcriptional regulator</fullName>
    </submittedName>
</protein>
<feature type="domain" description="HTH cro/C1-type" evidence="1">
    <location>
        <begin position="22"/>
        <end position="64"/>
    </location>
</feature>
<accession>A0A4P6V0V5</accession>
<dbReference type="EMBL" id="CP036532">
    <property type="protein sequence ID" value="QBK31037.1"/>
    <property type="molecule type" value="Genomic_DNA"/>
</dbReference>
<reference evidence="2 3" key="1">
    <citation type="journal article" date="2017" name="Int. J. Syst. Evol. Microbiol.">
        <title>Roseitalea porphyridii gen. nov., sp. nov., isolated from a red alga, and reclassification of Hoeflea suaedae Chung et al. 2013 as Pseudohoeflea suaedae gen. nov., comb. nov.</title>
        <authorList>
            <person name="Hyeon J.W."/>
            <person name="Jeong S.E."/>
            <person name="Baek K."/>
            <person name="Jeon C.O."/>
        </authorList>
    </citation>
    <scope>NUCLEOTIDE SEQUENCE [LARGE SCALE GENOMIC DNA]</scope>
    <source>
        <strain evidence="2 3">MA7-20</strain>
    </source>
</reference>
<keyword evidence="3" id="KW-1185">Reference proteome</keyword>
<dbReference type="GO" id="GO:0003677">
    <property type="term" value="F:DNA binding"/>
    <property type="evidence" value="ECO:0007669"/>
    <property type="project" value="InterPro"/>
</dbReference>
<name>A0A4P6V0V5_9HYPH</name>
<dbReference type="SUPFAM" id="SSF47413">
    <property type="entry name" value="lambda repressor-like DNA-binding domains"/>
    <property type="match status" value="1"/>
</dbReference>